<keyword evidence="1" id="KW-0812">Transmembrane</keyword>
<evidence type="ECO:0000313" key="2">
    <source>
        <dbReference type="EMBL" id="CAE7629300.1"/>
    </source>
</evidence>
<gene>
    <name evidence="2" type="ORF">SPIL2461_LOCUS16491</name>
</gene>
<dbReference type="OrthoDB" id="5523505at2759"/>
<keyword evidence="1" id="KW-0472">Membrane</keyword>
<dbReference type="InterPro" id="IPR025461">
    <property type="entry name" value="ABA4-like"/>
</dbReference>
<evidence type="ECO:0000313" key="3">
    <source>
        <dbReference type="Proteomes" id="UP000649617"/>
    </source>
</evidence>
<comment type="caution">
    <text evidence="2">The sequence shown here is derived from an EMBL/GenBank/DDBJ whole genome shotgun (WGS) entry which is preliminary data.</text>
</comment>
<evidence type="ECO:0000256" key="1">
    <source>
        <dbReference type="SAM" id="Phobius"/>
    </source>
</evidence>
<proteinExistence type="predicted"/>
<feature type="transmembrane region" description="Helical" evidence="1">
    <location>
        <begin position="102"/>
        <end position="125"/>
    </location>
</feature>
<keyword evidence="3" id="KW-1185">Reference proteome</keyword>
<name>A0A812VFQ6_SYMPI</name>
<dbReference type="Proteomes" id="UP000649617">
    <property type="component" value="Unassembled WGS sequence"/>
</dbReference>
<evidence type="ECO:0008006" key="4">
    <source>
        <dbReference type="Google" id="ProtNLM"/>
    </source>
</evidence>
<reference evidence="2" key="1">
    <citation type="submission" date="2021-02" db="EMBL/GenBank/DDBJ databases">
        <authorList>
            <person name="Dougan E. K."/>
            <person name="Rhodes N."/>
            <person name="Thang M."/>
            <person name="Chan C."/>
        </authorList>
    </citation>
    <scope>NUCLEOTIDE SEQUENCE</scope>
</reference>
<dbReference type="Pfam" id="PF14108">
    <property type="entry name" value="ABA4-like"/>
    <property type="match status" value="1"/>
</dbReference>
<accession>A0A812VFQ6</accession>
<keyword evidence="1" id="KW-1133">Transmembrane helix</keyword>
<protein>
    <recommendedName>
        <fullName evidence="4">DUF4281 domain-containing protein</fullName>
    </recommendedName>
</protein>
<feature type="transmembrane region" description="Helical" evidence="1">
    <location>
        <begin position="25"/>
        <end position="45"/>
    </location>
</feature>
<organism evidence="2 3">
    <name type="scientific">Symbiodinium pilosum</name>
    <name type="common">Dinoflagellate</name>
    <dbReference type="NCBI Taxonomy" id="2952"/>
    <lineage>
        <taxon>Eukaryota</taxon>
        <taxon>Sar</taxon>
        <taxon>Alveolata</taxon>
        <taxon>Dinophyceae</taxon>
        <taxon>Suessiales</taxon>
        <taxon>Symbiodiniaceae</taxon>
        <taxon>Symbiodinium</taxon>
    </lineage>
</organism>
<dbReference type="EMBL" id="CAJNIZ010042619">
    <property type="protein sequence ID" value="CAE7629300.1"/>
    <property type="molecule type" value="Genomic_DNA"/>
</dbReference>
<dbReference type="AlphaFoldDB" id="A0A812VFQ6"/>
<sequence length="140" mass="15547">MLPNPGLLSWVVLILCPKWRHLTPIALFGPIINAITYTAVVSYTFTHPDPDSNADIKSLEGIVELFRNNDAVFAGWLHYCVFDPLVGLGEVLDSRKTGVPHLFVVPCLVLTMLLGPMGFLLYLCIRALTVYVKDDSFSVQ</sequence>